<evidence type="ECO:0000256" key="16">
    <source>
        <dbReference type="SAM" id="Phobius"/>
    </source>
</evidence>
<dbReference type="SUPFAM" id="SSF53850">
    <property type="entry name" value="Periplasmic binding protein-like II"/>
    <property type="match status" value="1"/>
</dbReference>
<comment type="function">
    <text evidence="14">Glutamate-gated receptor that probably acts as a non-selective cation channel. May be involved in light-signal transduction and calcium homeostasis via the regulation of calcium influx into cells.</text>
</comment>
<protein>
    <recommendedName>
        <fullName evidence="15">Glutamate receptor</fullName>
    </recommendedName>
</protein>
<dbReference type="InterPro" id="IPR015683">
    <property type="entry name" value="Ionotropic_Glu_rcpt"/>
</dbReference>
<reference evidence="18 19" key="1">
    <citation type="submission" date="2024-04" db="EMBL/GenBank/DDBJ databases">
        <authorList>
            <person name="Fracassetti M."/>
        </authorList>
    </citation>
    <scope>NUCLEOTIDE SEQUENCE [LARGE SCALE GENOMIC DNA]</scope>
</reference>
<keyword evidence="7 16" id="KW-1133">Transmembrane helix</keyword>
<evidence type="ECO:0000256" key="5">
    <source>
        <dbReference type="ARBA" id="ARBA00022692"/>
    </source>
</evidence>
<keyword evidence="10 15" id="KW-0675">Receptor</keyword>
<evidence type="ECO:0000259" key="17">
    <source>
        <dbReference type="SMART" id="SM00079"/>
    </source>
</evidence>
<evidence type="ECO:0000256" key="11">
    <source>
        <dbReference type="ARBA" id="ARBA00023180"/>
    </source>
</evidence>
<dbReference type="InterPro" id="IPR028082">
    <property type="entry name" value="Peripla_BP_I"/>
</dbReference>
<keyword evidence="19" id="KW-1185">Reference proteome</keyword>
<evidence type="ECO:0000256" key="10">
    <source>
        <dbReference type="ARBA" id="ARBA00023170"/>
    </source>
</evidence>
<evidence type="ECO:0000313" key="19">
    <source>
        <dbReference type="Proteomes" id="UP001497516"/>
    </source>
</evidence>
<dbReference type="InterPro" id="IPR001828">
    <property type="entry name" value="ANF_lig-bd_rcpt"/>
</dbReference>
<keyword evidence="5 16" id="KW-0812">Transmembrane</keyword>
<feature type="transmembrane region" description="Helical" evidence="16">
    <location>
        <begin position="18"/>
        <end position="38"/>
    </location>
</feature>
<dbReference type="FunFam" id="3.40.190.10:FF:000103">
    <property type="entry name" value="Glutamate receptor"/>
    <property type="match status" value="1"/>
</dbReference>
<evidence type="ECO:0000313" key="18">
    <source>
        <dbReference type="EMBL" id="CAL1353034.1"/>
    </source>
</evidence>
<feature type="transmembrane region" description="Helical" evidence="16">
    <location>
        <begin position="654"/>
        <end position="675"/>
    </location>
</feature>
<comment type="function">
    <text evidence="15">Glutamate-gated receptor that probably acts as non-selective cation channel.</text>
</comment>
<evidence type="ECO:0000256" key="2">
    <source>
        <dbReference type="ARBA" id="ARBA00008685"/>
    </source>
</evidence>
<comment type="subcellular location">
    <subcellularLocation>
        <location evidence="1">Membrane</location>
        <topology evidence="1">Multi-pass membrane protein</topology>
    </subcellularLocation>
</comment>
<keyword evidence="6" id="KW-0732">Signal</keyword>
<dbReference type="Pfam" id="PF10613">
    <property type="entry name" value="Lig_chan-Glu_bd"/>
    <property type="match status" value="1"/>
</dbReference>
<evidence type="ECO:0000256" key="7">
    <source>
        <dbReference type="ARBA" id="ARBA00022989"/>
    </source>
</evidence>
<evidence type="ECO:0000256" key="6">
    <source>
        <dbReference type="ARBA" id="ARBA00022729"/>
    </source>
</evidence>
<evidence type="ECO:0000256" key="8">
    <source>
        <dbReference type="ARBA" id="ARBA00023065"/>
    </source>
</evidence>
<evidence type="ECO:0000256" key="14">
    <source>
        <dbReference type="ARBA" id="ARBA00049638"/>
    </source>
</evidence>
<dbReference type="SMART" id="SM00079">
    <property type="entry name" value="PBPe"/>
    <property type="match status" value="1"/>
</dbReference>
<keyword evidence="9 15" id="KW-0472">Membrane</keyword>
<feature type="transmembrane region" description="Helical" evidence="16">
    <location>
        <begin position="469"/>
        <end position="490"/>
    </location>
</feature>
<dbReference type="Gene3D" id="3.40.190.10">
    <property type="entry name" value="Periplasmic binding protein-like II"/>
    <property type="match status" value="1"/>
</dbReference>
<dbReference type="AlphaFoldDB" id="A0AAV2C982"/>
<dbReference type="InterPro" id="IPR019594">
    <property type="entry name" value="Glu/Gly-bd"/>
</dbReference>
<dbReference type="Pfam" id="PF01094">
    <property type="entry name" value="ANF_receptor"/>
    <property type="match status" value="1"/>
</dbReference>
<organism evidence="18 19">
    <name type="scientific">Linum trigynum</name>
    <dbReference type="NCBI Taxonomy" id="586398"/>
    <lineage>
        <taxon>Eukaryota</taxon>
        <taxon>Viridiplantae</taxon>
        <taxon>Streptophyta</taxon>
        <taxon>Embryophyta</taxon>
        <taxon>Tracheophyta</taxon>
        <taxon>Spermatophyta</taxon>
        <taxon>Magnoliopsida</taxon>
        <taxon>eudicotyledons</taxon>
        <taxon>Gunneridae</taxon>
        <taxon>Pentapetalae</taxon>
        <taxon>rosids</taxon>
        <taxon>fabids</taxon>
        <taxon>Malpighiales</taxon>
        <taxon>Linaceae</taxon>
        <taxon>Linum</taxon>
    </lineage>
</organism>
<keyword evidence="13 15" id="KW-0407">Ion channel</keyword>
<dbReference type="GO" id="GO:0015276">
    <property type="term" value="F:ligand-gated monoatomic ion channel activity"/>
    <property type="evidence" value="ECO:0007669"/>
    <property type="project" value="InterPro"/>
</dbReference>
<keyword evidence="11" id="KW-0325">Glycoprotein</keyword>
<evidence type="ECO:0000256" key="1">
    <source>
        <dbReference type="ARBA" id="ARBA00004141"/>
    </source>
</evidence>
<feature type="transmembrane region" description="Helical" evidence="16">
    <location>
        <begin position="408"/>
        <end position="427"/>
    </location>
</feature>
<dbReference type="Gene3D" id="3.40.50.2300">
    <property type="match status" value="1"/>
</dbReference>
<keyword evidence="8 15" id="KW-0406">Ion transport</keyword>
<keyword evidence="4 15" id="KW-0813">Transport</keyword>
<proteinExistence type="inferred from homology"/>
<comment type="similarity">
    <text evidence="2 15">Belongs to the glutamate-gated ion channel (TC 1.A.10.1) family.</text>
</comment>
<dbReference type="EMBL" id="OZ034813">
    <property type="protein sequence ID" value="CAL1353034.1"/>
    <property type="molecule type" value="Genomic_DNA"/>
</dbReference>
<evidence type="ECO:0000256" key="15">
    <source>
        <dbReference type="PIRNR" id="PIRNR037090"/>
    </source>
</evidence>
<dbReference type="PIRSF" id="PIRSF037090">
    <property type="entry name" value="Iontro_Glu-like_rcpt_pln"/>
    <property type="match status" value="1"/>
</dbReference>
<evidence type="ECO:0000256" key="9">
    <source>
        <dbReference type="ARBA" id="ARBA00023136"/>
    </source>
</evidence>
<evidence type="ECO:0000256" key="13">
    <source>
        <dbReference type="ARBA" id="ARBA00023303"/>
    </source>
</evidence>
<feature type="domain" description="Ionotropic glutamate receptor C-terminal" evidence="17">
    <location>
        <begin position="284"/>
        <end position="628"/>
    </location>
</feature>
<evidence type="ECO:0000256" key="3">
    <source>
        <dbReference type="ARBA" id="ARBA00011095"/>
    </source>
</evidence>
<dbReference type="FunFam" id="1.10.287.70:FF:000037">
    <property type="entry name" value="Glutamate receptor"/>
    <property type="match status" value="1"/>
</dbReference>
<gene>
    <name evidence="18" type="ORF">LTRI10_LOCUS961</name>
</gene>
<dbReference type="SUPFAM" id="SSF53822">
    <property type="entry name" value="Periplasmic binding protein-like I"/>
    <property type="match status" value="1"/>
</dbReference>
<dbReference type="InterPro" id="IPR017103">
    <property type="entry name" value="Iontropic_Glu_rcpt_pln"/>
</dbReference>
<evidence type="ECO:0000256" key="4">
    <source>
        <dbReference type="ARBA" id="ARBA00022448"/>
    </source>
</evidence>
<accession>A0AAV2C982</accession>
<dbReference type="Proteomes" id="UP001497516">
    <property type="component" value="Chromosome 1"/>
</dbReference>
<comment type="subunit">
    <text evidence="3">May form heteromers.</text>
</comment>
<dbReference type="PANTHER" id="PTHR18966">
    <property type="entry name" value="IONOTROPIC GLUTAMATE RECEPTOR"/>
    <property type="match status" value="1"/>
</dbReference>
<sequence>MSPKIGHRRRRNPGWSRIFVFMFFATVYYAAIIDITAVPGQSSSNNAKVGVNVAKFLDFNRADAVRQVEPSCVEMAISDLYGWQPNYTARLLINTRDSRRVEVVQAAASAPNNVQVQAILGPKTSIEADYMMPLREKAQVPITSFSESSPAVVSIGSPYFFRQNDSTQANATTAIAKSVGRQQSIPIDVDNAFGQCIVPSSVDSLEAVDACAIFQSSYEVVNVHGNGTRVAAFWTSGEMLVKELMNSSTWVTSSPLREILGPMIWPGDRAMAPKESGITTSGKKLRIGVPMRDGFSEFVSVTTDPETNKTSVTGYSIDVFEAVVQMLPYALPLEYVPFAGTYDDLVYQVILGNFDAVVGDITIIADRSKYVDFSLPYTETGVSMVVPKRTDGSKNAWLFLKPLTWNNVWVTVFFLFLFIGFVVVWVLEHKMLSKDFRGPPNSHEAGTSIWFSFSALVFAQREYAAASNLVRTVVIIWCFVVLIMTMSYTASFTSLQTMQGLQPTAADMNELLRKGEFVGYQDGSFVRDLLKQLGFRDDRLVPYHNLDDCDSLFGQGKIAAAFDEVPYIKLFLARHYSKYRMINPTYKTGGFGFVFPKGSPLVPDISRAVLSVAEGDKMAKIEEARIGKKRRWLEESSTSVSSENQLGLESFRGLFLIAGVATVSALCIFAAVSIYKHRKLLVPEEDDSQSNPSFWRRILNPFTICYKINPTCHTSRDDRVGTEVHLANMNAMTPSAFPVRMDFSMDSPQSPTPLIESLWIQPTDLLR</sequence>
<dbReference type="Gene3D" id="1.10.287.70">
    <property type="match status" value="1"/>
</dbReference>
<name>A0AAV2C982_9ROSI</name>
<dbReference type="InterPro" id="IPR001320">
    <property type="entry name" value="Iontro_rcpt_C"/>
</dbReference>
<dbReference type="GO" id="GO:0016020">
    <property type="term" value="C:membrane"/>
    <property type="evidence" value="ECO:0007669"/>
    <property type="project" value="UniProtKB-SubCell"/>
</dbReference>
<evidence type="ECO:0000256" key="12">
    <source>
        <dbReference type="ARBA" id="ARBA00023286"/>
    </source>
</evidence>
<dbReference type="Pfam" id="PF00060">
    <property type="entry name" value="Lig_chan"/>
    <property type="match status" value="1"/>
</dbReference>
<keyword evidence="12 15" id="KW-1071">Ligand-gated ion channel</keyword>
<dbReference type="CDD" id="cd13686">
    <property type="entry name" value="GluR_Plant"/>
    <property type="match status" value="1"/>
</dbReference>